<comment type="caution">
    <text evidence="1">The sequence shown here is derived from an EMBL/GenBank/DDBJ whole genome shotgun (WGS) entry which is preliminary data.</text>
</comment>
<accession>A0A2H0CG32</accession>
<reference evidence="1 2" key="1">
    <citation type="submission" date="2017-09" db="EMBL/GenBank/DDBJ databases">
        <title>Depth-based differentiation of microbial function through sediment-hosted aquifers and enrichment of novel symbionts in the deep terrestrial subsurface.</title>
        <authorList>
            <person name="Probst A.J."/>
            <person name="Ladd B."/>
            <person name="Jarett J.K."/>
            <person name="Geller-Mcgrath D.E."/>
            <person name="Sieber C.M."/>
            <person name="Emerson J.B."/>
            <person name="Anantharaman K."/>
            <person name="Thomas B.C."/>
            <person name="Malmstrom R."/>
            <person name="Stieglmeier M."/>
            <person name="Klingl A."/>
            <person name="Woyke T."/>
            <person name="Ryan C.M."/>
            <person name="Banfield J.F."/>
        </authorList>
    </citation>
    <scope>NUCLEOTIDE SEQUENCE [LARGE SCALE GENOMIC DNA]</scope>
    <source>
        <strain evidence="1">CG22_combo_CG10-13_8_21_14_all_32_8</strain>
    </source>
</reference>
<dbReference type="AlphaFoldDB" id="A0A2H0CG32"/>
<gene>
    <name evidence="1" type="ORF">COW91_02515</name>
</gene>
<proteinExistence type="predicted"/>
<evidence type="ECO:0000313" key="1">
    <source>
        <dbReference type="EMBL" id="PIP68864.1"/>
    </source>
</evidence>
<dbReference type="EMBL" id="PCTI01000041">
    <property type="protein sequence ID" value="PIP68864.1"/>
    <property type="molecule type" value="Genomic_DNA"/>
</dbReference>
<evidence type="ECO:0000313" key="2">
    <source>
        <dbReference type="Proteomes" id="UP000229176"/>
    </source>
</evidence>
<protein>
    <submittedName>
        <fullName evidence="1">Uncharacterized protein</fullName>
    </submittedName>
</protein>
<dbReference type="Proteomes" id="UP000229176">
    <property type="component" value="Unassembled WGS sequence"/>
</dbReference>
<name>A0A2H0CG32_9BACT</name>
<organism evidence="1 2">
    <name type="scientific">Candidatus Nomurabacteria bacterium CG22_combo_CG10-13_8_21_14_all_32_8</name>
    <dbReference type="NCBI Taxonomy" id="1974732"/>
    <lineage>
        <taxon>Bacteria</taxon>
        <taxon>Candidatus Nomuraibacteriota</taxon>
    </lineage>
</organism>
<dbReference type="Pfam" id="PF18908">
    <property type="entry name" value="DUF5663"/>
    <property type="match status" value="1"/>
</dbReference>
<dbReference type="InterPro" id="IPR043722">
    <property type="entry name" value="DUF5663"/>
</dbReference>
<sequence>MSNDIKNLSVDEMVDQFISQLVVEAEMDKDLEEDVLNQLKSDLRERLENRINAVILSQISENKLEEFEKLLNTGDKNTTQAFCSENIPNLNELIASEFLEFRNRYISQLK</sequence>